<proteinExistence type="predicted"/>
<organism evidence="3 4">
    <name type="scientific">Pseudomonas peli</name>
    <dbReference type="NCBI Taxonomy" id="592361"/>
    <lineage>
        <taxon>Bacteria</taxon>
        <taxon>Pseudomonadati</taxon>
        <taxon>Pseudomonadota</taxon>
        <taxon>Gammaproteobacteria</taxon>
        <taxon>Pseudomonadales</taxon>
        <taxon>Pseudomonadaceae</taxon>
        <taxon>Pseudomonas</taxon>
    </lineage>
</organism>
<gene>
    <name evidence="3" type="ORF">SAMN05216370_0208</name>
</gene>
<dbReference type="EMBL" id="FMTL01000001">
    <property type="protein sequence ID" value="SCW29601.1"/>
    <property type="molecule type" value="Genomic_DNA"/>
</dbReference>
<name>A0AB37Z2V5_9PSED</name>
<keyword evidence="2" id="KW-0472">Membrane</keyword>
<comment type="caution">
    <text evidence="3">The sequence shown here is derived from an EMBL/GenBank/DDBJ whole genome shotgun (WGS) entry which is preliminary data.</text>
</comment>
<evidence type="ECO:0000313" key="3">
    <source>
        <dbReference type="EMBL" id="SCW29601.1"/>
    </source>
</evidence>
<dbReference type="Proteomes" id="UP000242418">
    <property type="component" value="Unassembled WGS sequence"/>
</dbReference>
<keyword evidence="1" id="KW-0175">Coiled coil</keyword>
<evidence type="ECO:0000313" key="4">
    <source>
        <dbReference type="Proteomes" id="UP000242418"/>
    </source>
</evidence>
<evidence type="ECO:0000256" key="2">
    <source>
        <dbReference type="SAM" id="Phobius"/>
    </source>
</evidence>
<dbReference type="RefSeq" id="WP_090247760.1">
    <property type="nucleotide sequence ID" value="NZ_FMTL01000001.1"/>
</dbReference>
<keyword evidence="2" id="KW-1133">Transmembrane helix</keyword>
<keyword evidence="4" id="KW-1185">Reference proteome</keyword>
<evidence type="ECO:0000256" key="1">
    <source>
        <dbReference type="SAM" id="Coils"/>
    </source>
</evidence>
<keyword evidence="2" id="KW-0812">Transmembrane</keyword>
<feature type="transmembrane region" description="Helical" evidence="2">
    <location>
        <begin position="47"/>
        <end position="66"/>
    </location>
</feature>
<protein>
    <submittedName>
        <fullName evidence="3">Uncharacterized protein</fullName>
    </submittedName>
</protein>
<dbReference type="AlphaFoldDB" id="A0AB37Z2V5"/>
<accession>A0AB37Z2V5</accession>
<reference evidence="3 4" key="1">
    <citation type="submission" date="2016-10" db="EMBL/GenBank/DDBJ databases">
        <authorList>
            <person name="Varghese N."/>
            <person name="Submissions S."/>
        </authorList>
    </citation>
    <scope>NUCLEOTIDE SEQUENCE [LARGE SCALE GENOMIC DNA]</scope>
    <source>
        <strain evidence="3 4">DSM 17833</strain>
    </source>
</reference>
<sequence>MNKRDIDDQLKVLSFDMDEEIDDRNERRGYRAVSARRAHPPMDTSHAIILAAMIIVGGIWGGKLVYDYIQEQRLKAALNEAAIYMERSFREATLQSKQAQAEMQQRMASAERLRQQREAQAQAIRNAELARVQQEKRYSSDACKFWWNQYRYNPSERNAQKKKESCDLP</sequence>
<feature type="coiled-coil region" evidence="1">
    <location>
        <begin position="96"/>
        <end position="130"/>
    </location>
</feature>